<keyword evidence="2" id="KW-1185">Reference proteome</keyword>
<name>A0A9D4KAG5_DREPO</name>
<dbReference type="EMBL" id="JAIWYP010000004">
    <property type="protein sequence ID" value="KAH3835945.1"/>
    <property type="molecule type" value="Genomic_DNA"/>
</dbReference>
<dbReference type="Proteomes" id="UP000828390">
    <property type="component" value="Unassembled WGS sequence"/>
</dbReference>
<comment type="caution">
    <text evidence="1">The sequence shown here is derived from an EMBL/GenBank/DDBJ whole genome shotgun (WGS) entry which is preliminary data.</text>
</comment>
<proteinExistence type="predicted"/>
<dbReference type="AlphaFoldDB" id="A0A9D4KAG5"/>
<evidence type="ECO:0000313" key="1">
    <source>
        <dbReference type="EMBL" id="KAH3835945.1"/>
    </source>
</evidence>
<sequence>MLDLAAAFDTIDHMTLLVRLESLSGLTGQLLVWMEAYLRPTTIEYTINQVTLCLNEIPPSDEYQHAET</sequence>
<organism evidence="1 2">
    <name type="scientific">Dreissena polymorpha</name>
    <name type="common">Zebra mussel</name>
    <name type="synonym">Mytilus polymorpha</name>
    <dbReference type="NCBI Taxonomy" id="45954"/>
    <lineage>
        <taxon>Eukaryota</taxon>
        <taxon>Metazoa</taxon>
        <taxon>Spiralia</taxon>
        <taxon>Lophotrochozoa</taxon>
        <taxon>Mollusca</taxon>
        <taxon>Bivalvia</taxon>
        <taxon>Autobranchia</taxon>
        <taxon>Heteroconchia</taxon>
        <taxon>Euheterodonta</taxon>
        <taxon>Imparidentia</taxon>
        <taxon>Neoheterodontei</taxon>
        <taxon>Myida</taxon>
        <taxon>Dreissenoidea</taxon>
        <taxon>Dreissenidae</taxon>
        <taxon>Dreissena</taxon>
    </lineage>
</organism>
<evidence type="ECO:0008006" key="3">
    <source>
        <dbReference type="Google" id="ProtNLM"/>
    </source>
</evidence>
<protein>
    <recommendedName>
        <fullName evidence="3">Reverse transcriptase domain-containing protein</fullName>
    </recommendedName>
</protein>
<reference evidence="1" key="1">
    <citation type="journal article" date="2019" name="bioRxiv">
        <title>The Genome of the Zebra Mussel, Dreissena polymorpha: A Resource for Invasive Species Research.</title>
        <authorList>
            <person name="McCartney M.A."/>
            <person name="Auch B."/>
            <person name="Kono T."/>
            <person name="Mallez S."/>
            <person name="Zhang Y."/>
            <person name="Obille A."/>
            <person name="Becker A."/>
            <person name="Abrahante J.E."/>
            <person name="Garbe J."/>
            <person name="Badalamenti J.P."/>
            <person name="Herman A."/>
            <person name="Mangelson H."/>
            <person name="Liachko I."/>
            <person name="Sullivan S."/>
            <person name="Sone E.D."/>
            <person name="Koren S."/>
            <person name="Silverstein K.A.T."/>
            <person name="Beckman K.B."/>
            <person name="Gohl D.M."/>
        </authorList>
    </citation>
    <scope>NUCLEOTIDE SEQUENCE</scope>
    <source>
        <strain evidence="1">Duluth1</strain>
        <tissue evidence="1">Whole animal</tissue>
    </source>
</reference>
<gene>
    <name evidence="1" type="ORF">DPMN_109314</name>
</gene>
<reference evidence="1" key="2">
    <citation type="submission" date="2020-11" db="EMBL/GenBank/DDBJ databases">
        <authorList>
            <person name="McCartney M.A."/>
            <person name="Auch B."/>
            <person name="Kono T."/>
            <person name="Mallez S."/>
            <person name="Becker A."/>
            <person name="Gohl D.M."/>
            <person name="Silverstein K.A.T."/>
            <person name="Koren S."/>
            <person name="Bechman K.B."/>
            <person name="Herman A."/>
            <person name="Abrahante J.E."/>
            <person name="Garbe J."/>
        </authorList>
    </citation>
    <scope>NUCLEOTIDE SEQUENCE</scope>
    <source>
        <strain evidence="1">Duluth1</strain>
        <tissue evidence="1">Whole animal</tissue>
    </source>
</reference>
<accession>A0A9D4KAG5</accession>
<evidence type="ECO:0000313" key="2">
    <source>
        <dbReference type="Proteomes" id="UP000828390"/>
    </source>
</evidence>